<reference evidence="1" key="1">
    <citation type="submission" date="2023-03" db="EMBL/GenBank/DDBJ databases">
        <title>Massive genome expansion in bonnet fungi (Mycena s.s.) driven by repeated elements and novel gene families across ecological guilds.</title>
        <authorList>
            <consortium name="Lawrence Berkeley National Laboratory"/>
            <person name="Harder C.B."/>
            <person name="Miyauchi S."/>
            <person name="Viragh M."/>
            <person name="Kuo A."/>
            <person name="Thoen E."/>
            <person name="Andreopoulos B."/>
            <person name="Lu D."/>
            <person name="Skrede I."/>
            <person name="Drula E."/>
            <person name="Henrissat B."/>
            <person name="Morin E."/>
            <person name="Kohler A."/>
            <person name="Barry K."/>
            <person name="LaButti K."/>
            <person name="Morin E."/>
            <person name="Salamov A."/>
            <person name="Lipzen A."/>
            <person name="Mereny Z."/>
            <person name="Hegedus B."/>
            <person name="Baldrian P."/>
            <person name="Stursova M."/>
            <person name="Weitz H."/>
            <person name="Taylor A."/>
            <person name="Grigoriev I.V."/>
            <person name="Nagy L.G."/>
            <person name="Martin F."/>
            <person name="Kauserud H."/>
        </authorList>
    </citation>
    <scope>NUCLEOTIDE SEQUENCE</scope>
    <source>
        <strain evidence="1">9144</strain>
    </source>
</reference>
<comment type="caution">
    <text evidence="1">The sequence shown here is derived from an EMBL/GenBank/DDBJ whole genome shotgun (WGS) entry which is preliminary data.</text>
</comment>
<name>A0AAD6YMY5_9AGAR</name>
<dbReference type="Gene3D" id="3.80.10.10">
    <property type="entry name" value="Ribonuclease Inhibitor"/>
    <property type="match status" value="1"/>
</dbReference>
<dbReference type="SUPFAM" id="SSF52047">
    <property type="entry name" value="RNI-like"/>
    <property type="match status" value="1"/>
</dbReference>
<protein>
    <recommendedName>
        <fullName evidence="3">F-box domain-containing protein</fullName>
    </recommendedName>
</protein>
<evidence type="ECO:0000313" key="2">
    <source>
        <dbReference type="Proteomes" id="UP001219525"/>
    </source>
</evidence>
<organism evidence="1 2">
    <name type="scientific">Mycena pura</name>
    <dbReference type="NCBI Taxonomy" id="153505"/>
    <lineage>
        <taxon>Eukaryota</taxon>
        <taxon>Fungi</taxon>
        <taxon>Dikarya</taxon>
        <taxon>Basidiomycota</taxon>
        <taxon>Agaricomycotina</taxon>
        <taxon>Agaricomycetes</taxon>
        <taxon>Agaricomycetidae</taxon>
        <taxon>Agaricales</taxon>
        <taxon>Marasmiineae</taxon>
        <taxon>Mycenaceae</taxon>
        <taxon>Mycena</taxon>
    </lineage>
</organism>
<evidence type="ECO:0000313" key="1">
    <source>
        <dbReference type="EMBL" id="KAJ7224162.1"/>
    </source>
</evidence>
<evidence type="ECO:0008006" key="3">
    <source>
        <dbReference type="Google" id="ProtNLM"/>
    </source>
</evidence>
<dbReference type="Proteomes" id="UP001219525">
    <property type="component" value="Unassembled WGS sequence"/>
</dbReference>
<accession>A0AAD6YMY5</accession>
<proteinExistence type="predicted"/>
<dbReference type="EMBL" id="JARJCW010000005">
    <property type="protein sequence ID" value="KAJ7224162.1"/>
    <property type="molecule type" value="Genomic_DNA"/>
</dbReference>
<dbReference type="AlphaFoldDB" id="A0AAD6YMY5"/>
<gene>
    <name evidence="1" type="ORF">GGX14DRAFT_424535</name>
</gene>
<sequence length="508" mass="56999">MHLLLLLDDVLRQIFDFCPKPCLAVVARSSRSWTDPALDGIWSHLTTLEPLLRLIPGLVCVDGVYNVFCEGPLQLDVFYSYARRIRHITQRHDIRVHPDLLSFLSTPVLDKLLTTRLSLPDLHSLPAALSLSPSLRQLDLDFGFKQKGRNGDASHHHIESLLEIATALERVRLRGLGSPLLNICISRMSNLHSLALRMGSVMTANTLVAVSSFPHLSELDIEASHLDVDAFSEAWPTPMPNEMGFFPRLQKLHISARAPLLRFFLKTMRPAYLHTLRFDVTTVPSDSSVDWSSIFDLLRTHTSQTLEDLTIEHHLNDVDLDASPSVGTSMNTPTTTHTPQKTDLLTFDKLRLLAPLRLLRKLTIDITYNLDLCDADIEELSAWWPNLTHLHLDTLHPSDCLPSTATRRPRATLACLRTLASSMPALHTLILPLDSGSLPSPFANDIMSNALSRLIISEFAPPPDSAALALYLHHLFPRLAEVEGTDEQHQAEWIKIQHQLDRLQVAVH</sequence>
<dbReference type="InterPro" id="IPR032675">
    <property type="entry name" value="LRR_dom_sf"/>
</dbReference>
<keyword evidence="2" id="KW-1185">Reference proteome</keyword>